<name>A0A4Z1KVG3_9HELO</name>
<evidence type="ECO:0000313" key="1">
    <source>
        <dbReference type="EMBL" id="TGO88532.1"/>
    </source>
</evidence>
<dbReference type="AlphaFoldDB" id="A0A4Z1KVG3"/>
<dbReference type="STRING" id="87229.A0A4Z1KVG3"/>
<organism evidence="1 2">
    <name type="scientific">Botrytis porri</name>
    <dbReference type="NCBI Taxonomy" id="87229"/>
    <lineage>
        <taxon>Eukaryota</taxon>
        <taxon>Fungi</taxon>
        <taxon>Dikarya</taxon>
        <taxon>Ascomycota</taxon>
        <taxon>Pezizomycotina</taxon>
        <taxon>Leotiomycetes</taxon>
        <taxon>Helotiales</taxon>
        <taxon>Sclerotiniaceae</taxon>
        <taxon>Botrytis</taxon>
    </lineage>
</organism>
<dbReference type="Proteomes" id="UP000297280">
    <property type="component" value="Unassembled WGS sequence"/>
</dbReference>
<reference evidence="1 2" key="1">
    <citation type="submission" date="2017-12" db="EMBL/GenBank/DDBJ databases">
        <title>Comparative genomics of Botrytis spp.</title>
        <authorList>
            <person name="Valero-Jimenez C.A."/>
            <person name="Tapia P."/>
            <person name="Veloso J."/>
            <person name="Silva-Moreno E."/>
            <person name="Staats M."/>
            <person name="Valdes J.H."/>
            <person name="Van Kan J.A.L."/>
        </authorList>
    </citation>
    <scope>NUCLEOTIDE SEQUENCE [LARGE SCALE GENOMIC DNA]</scope>
    <source>
        <strain evidence="1 2">MUCL3349</strain>
    </source>
</reference>
<keyword evidence="2" id="KW-1185">Reference proteome</keyword>
<sequence>MEVLRHASRATGRSAIISGADVNALTYVLERFQSLRRITITPAAHASLDQPLYETPMIKCFPKGFSYPIPRGWPSSGPFGLLNLASME</sequence>
<evidence type="ECO:0000313" key="2">
    <source>
        <dbReference type="Proteomes" id="UP000297280"/>
    </source>
</evidence>
<accession>A0A4Z1KVG3</accession>
<dbReference type="EMBL" id="PQXO01000157">
    <property type="protein sequence ID" value="TGO88532.1"/>
    <property type="molecule type" value="Genomic_DNA"/>
</dbReference>
<protein>
    <submittedName>
        <fullName evidence="1">Uncharacterized protein</fullName>
    </submittedName>
</protein>
<gene>
    <name evidence="1" type="ORF">BPOR_0157g00140</name>
</gene>
<comment type="caution">
    <text evidence="1">The sequence shown here is derived from an EMBL/GenBank/DDBJ whole genome shotgun (WGS) entry which is preliminary data.</text>
</comment>
<proteinExistence type="predicted"/>